<evidence type="ECO:0000313" key="5">
    <source>
        <dbReference type="Proteomes" id="UP000708576"/>
    </source>
</evidence>
<feature type="chain" id="PRO_5045443729" description="Protein BatD" evidence="3">
    <location>
        <begin position="32"/>
        <end position="348"/>
    </location>
</feature>
<gene>
    <name evidence="4" type="ORF">KEM10_05520</name>
</gene>
<organism evidence="4 5">
    <name type="scientific">Carboxylicivirga linearis</name>
    <dbReference type="NCBI Taxonomy" id="1628157"/>
    <lineage>
        <taxon>Bacteria</taxon>
        <taxon>Pseudomonadati</taxon>
        <taxon>Bacteroidota</taxon>
        <taxon>Bacteroidia</taxon>
        <taxon>Marinilabiliales</taxon>
        <taxon>Marinilabiliaceae</taxon>
        <taxon>Carboxylicivirga</taxon>
    </lineage>
</organism>
<accession>A0ABS5JSF1</accession>
<feature type="signal peptide" evidence="3">
    <location>
        <begin position="1"/>
        <end position="31"/>
    </location>
</feature>
<keyword evidence="5" id="KW-1185">Reference proteome</keyword>
<evidence type="ECO:0008006" key="6">
    <source>
        <dbReference type="Google" id="ProtNLM"/>
    </source>
</evidence>
<reference evidence="4 5" key="1">
    <citation type="journal article" date="2015" name="Int. J. Syst. Evol. Microbiol.">
        <title>Carboxylicivirga linearis sp. nov., isolated from a sea cucumber culture pond.</title>
        <authorList>
            <person name="Wang F.Q."/>
            <person name="Zhou Y.X."/>
            <person name="Lin X.Z."/>
            <person name="Chen G.J."/>
            <person name="Du Z.J."/>
        </authorList>
    </citation>
    <scope>NUCLEOTIDE SEQUENCE [LARGE SCALE GENOMIC DNA]</scope>
    <source>
        <strain evidence="4 5">FB218</strain>
    </source>
</reference>
<dbReference type="RefSeq" id="WP_212214513.1">
    <property type="nucleotide sequence ID" value="NZ_JAGUCO010000002.1"/>
</dbReference>
<sequence>MVNAKLTFFNIKYRILLAVIGLTAFVQTNNAQNITVSAEMDSTLIFIGGQIDLRLQMSQPADMEVDFPLLTDTIIKEIEIVKASKLDTLSRENQRLLLQQTFTITSFDSGLHYIPPIVFEEASQKLGQKIETNHLSLMVVNPFEEVDPQKGITDIKMPLNTPFHISELLKFWPWFLGIIVLGGIITLVVMKLTGKKVPTNIFKKEEPQLPPHEIAIKELDKIKEEKLWQRNLVKSYYSRVTDTLRHYIEDRYEFSTMEQTSDEILDSFKEIEDIDKKSLEKLNTILKTADLVKFAKYEPLPDENDLNMINAYFFINQTKREEVKSLEEEKEAMLQKEEEENEEAVTNK</sequence>
<name>A0ABS5JSF1_9BACT</name>
<keyword evidence="2" id="KW-0472">Membrane</keyword>
<feature type="compositionally biased region" description="Acidic residues" evidence="1">
    <location>
        <begin position="337"/>
        <end position="348"/>
    </location>
</feature>
<feature type="compositionally biased region" description="Basic and acidic residues" evidence="1">
    <location>
        <begin position="326"/>
        <end position="336"/>
    </location>
</feature>
<evidence type="ECO:0000256" key="3">
    <source>
        <dbReference type="SAM" id="SignalP"/>
    </source>
</evidence>
<proteinExistence type="predicted"/>
<dbReference type="Proteomes" id="UP000708576">
    <property type="component" value="Unassembled WGS sequence"/>
</dbReference>
<keyword evidence="2" id="KW-1133">Transmembrane helix</keyword>
<evidence type="ECO:0000256" key="2">
    <source>
        <dbReference type="SAM" id="Phobius"/>
    </source>
</evidence>
<dbReference type="EMBL" id="JAGUCO010000002">
    <property type="protein sequence ID" value="MBS2097730.1"/>
    <property type="molecule type" value="Genomic_DNA"/>
</dbReference>
<protein>
    <recommendedName>
        <fullName evidence="6">Protein BatD</fullName>
    </recommendedName>
</protein>
<feature type="region of interest" description="Disordered" evidence="1">
    <location>
        <begin position="326"/>
        <end position="348"/>
    </location>
</feature>
<feature type="transmembrane region" description="Helical" evidence="2">
    <location>
        <begin position="171"/>
        <end position="190"/>
    </location>
</feature>
<evidence type="ECO:0000256" key="1">
    <source>
        <dbReference type="SAM" id="MobiDB-lite"/>
    </source>
</evidence>
<comment type="caution">
    <text evidence="4">The sequence shown here is derived from an EMBL/GenBank/DDBJ whole genome shotgun (WGS) entry which is preliminary data.</text>
</comment>
<evidence type="ECO:0000313" key="4">
    <source>
        <dbReference type="EMBL" id="MBS2097730.1"/>
    </source>
</evidence>
<keyword evidence="2" id="KW-0812">Transmembrane</keyword>
<keyword evidence="3" id="KW-0732">Signal</keyword>